<feature type="region of interest" description="Disordered" evidence="2">
    <location>
        <begin position="703"/>
        <end position="727"/>
    </location>
</feature>
<accession>A0AA40CNZ4</accession>
<feature type="compositionally biased region" description="Polar residues" evidence="2">
    <location>
        <begin position="1032"/>
        <end position="1046"/>
    </location>
</feature>
<evidence type="ECO:0000259" key="4">
    <source>
        <dbReference type="Pfam" id="PF10374"/>
    </source>
</evidence>
<dbReference type="GO" id="GO:0000184">
    <property type="term" value="P:nuclear-transcribed mRNA catabolic process, nonsense-mediated decay"/>
    <property type="evidence" value="ECO:0007669"/>
    <property type="project" value="UniProtKB-KW"/>
</dbReference>
<dbReference type="InterPro" id="IPR018834">
    <property type="entry name" value="DNA/RNA-bd_Est1-type"/>
</dbReference>
<feature type="domain" description="DNA/RNA-binding" evidence="3">
    <location>
        <begin position="237"/>
        <end position="519"/>
    </location>
</feature>
<evidence type="ECO:0000259" key="3">
    <source>
        <dbReference type="Pfam" id="PF10373"/>
    </source>
</evidence>
<keyword evidence="6" id="KW-1185">Reference proteome</keyword>
<dbReference type="EMBL" id="JAULSV010000004">
    <property type="protein sequence ID" value="KAK0645936.1"/>
    <property type="molecule type" value="Genomic_DNA"/>
</dbReference>
<dbReference type="PANTHER" id="PTHR15696:SF36">
    <property type="entry name" value="NONSENSE-MEDIATED MRNA DECAY FACTOR"/>
    <property type="match status" value="1"/>
</dbReference>
<dbReference type="PANTHER" id="PTHR15696">
    <property type="entry name" value="SMG-7 SUPPRESSOR WITH MORPHOLOGICAL EFFECT ON GENITALIA PROTEIN 7"/>
    <property type="match status" value="1"/>
</dbReference>
<dbReference type="AlphaFoldDB" id="A0AA40CNZ4"/>
<evidence type="ECO:0000256" key="1">
    <source>
        <dbReference type="RuleBase" id="RU369098"/>
    </source>
</evidence>
<name>A0AA40CNZ4_9PEZI</name>
<feature type="compositionally biased region" description="Polar residues" evidence="2">
    <location>
        <begin position="769"/>
        <end position="792"/>
    </location>
</feature>
<dbReference type="InterPro" id="IPR045153">
    <property type="entry name" value="Est1/Ebs1-like"/>
</dbReference>
<dbReference type="Gene3D" id="1.25.40.10">
    <property type="entry name" value="Tetratricopeptide repeat domain"/>
    <property type="match status" value="1"/>
</dbReference>
<feature type="domain" description="Telomerase activating protein Est1-like N-terminal" evidence="4">
    <location>
        <begin position="109"/>
        <end position="227"/>
    </location>
</feature>
<comment type="function">
    <text evidence="1">Plays a role in nonsense-mediated mRNA decay.</text>
</comment>
<comment type="subcellular location">
    <subcellularLocation>
        <location evidence="1">Nucleus</location>
    </subcellularLocation>
</comment>
<dbReference type="InterPro" id="IPR011990">
    <property type="entry name" value="TPR-like_helical_dom_sf"/>
</dbReference>
<dbReference type="Pfam" id="PF10374">
    <property type="entry name" value="EST1"/>
    <property type="match status" value="1"/>
</dbReference>
<reference evidence="5" key="1">
    <citation type="submission" date="2023-06" db="EMBL/GenBank/DDBJ databases">
        <title>Genome-scale phylogeny and comparative genomics of the fungal order Sordariales.</title>
        <authorList>
            <consortium name="Lawrence Berkeley National Laboratory"/>
            <person name="Hensen N."/>
            <person name="Bonometti L."/>
            <person name="Westerberg I."/>
            <person name="Brannstrom I.O."/>
            <person name="Guillou S."/>
            <person name="Cros-Aarteil S."/>
            <person name="Calhoun S."/>
            <person name="Haridas S."/>
            <person name="Kuo A."/>
            <person name="Mondo S."/>
            <person name="Pangilinan J."/>
            <person name="Riley R."/>
            <person name="Labutti K."/>
            <person name="Andreopoulos B."/>
            <person name="Lipzen A."/>
            <person name="Chen C."/>
            <person name="Yanf M."/>
            <person name="Daum C."/>
            <person name="Ng V."/>
            <person name="Clum A."/>
            <person name="Steindorff A."/>
            <person name="Ohm R."/>
            <person name="Martin F."/>
            <person name="Silar P."/>
            <person name="Natvig D."/>
            <person name="Lalanne C."/>
            <person name="Gautier V."/>
            <person name="Ament-Velasquez S.L."/>
            <person name="Kruys A."/>
            <person name="Hutchinson M.I."/>
            <person name="Powell A.J."/>
            <person name="Barry K."/>
            <person name="Miller A.N."/>
            <person name="Grigoriev I.V."/>
            <person name="Debuchy R."/>
            <person name="Gladieux P."/>
            <person name="Thoren M.H."/>
            <person name="Johannesson H."/>
        </authorList>
    </citation>
    <scope>NUCLEOTIDE SEQUENCE</scope>
    <source>
        <strain evidence="5">SMH2532-1</strain>
    </source>
</reference>
<sequence length="1063" mass="115283">MAARAPKKATAAPNSASGAATTAPAADVADAAATKSMDPQEMIAQNWNYATKSRSAIEKELGKVQTAGLDGDVAMSGFNKVEELLKNYRLYCLEIIMLDIRTAAAEDMKVESCLWQTHVNVTKAYRNVINRQQGPNLAVLKRKLEKQYIGFLTTSLSYYRAYLQRFCGRYKSKELERVARRVKFDDLSAPAVAPIANTDPEVLKLVNYSFHMTLICLGDLSRYRALVRSKDRSFDAALTYYSLANEMMPDAGHGYHQSAVIYAEAKNHLEIVYNMYRAMACDRPHPLAKQNLEREFRDILHPSGGGGAKGSLETMVKWFVKLHAYYYKGEAFAGRKELEHEVDHRLSMALKTGGEAGVDNTLLKMVLINITAYVAGLATIKTEYSLAKSQTCQFVLQLNTRTIYTISSLLLEELKDIVQQKPLQAIDAAVPGGEGSSKFTPAFCRIMPLFRVYMTWLLFYKSDLNEYRSHLEPQFGNMCKSLAHTLTLLLELLGQISSSATAWLFPEDEETIGMKCLNGPDLYDGCQLRVDGLDKTLKPSADEVPSATRTVEHAASFRAFDAVLCGLRLAADPWFPITGPDGLNVFSYVESTKWPAAAPNPPAIEPQVPVHASSFAAAVTAPAARTISISKGQAPAQPVETIPAITDSEDFSDDGEFYQPAAQRVQSADRQPVAAPDVALVATGSEFPIDAQLSRILNDFLAPPERSSGQARVDHEETSYGMGSRTADDMFGNATAAASTSPAPGSANSKTFPSLPWNYFVPTAPADHNLQNTGTMRSPSNGWDSRPASSGSPRDVHYSTKLNDLFAASRNSARRSGSYATSPYAYQGPQDWADQTALANKAVREQTALQAQSAFSVANTGLPSHSREPSSLTSPSALWQQNTAQNPASSSHQPNHSSFSYSSANFSAFDSSLPPVNSPFGVPMAQAQAYGYQGLPSSGMAYSQQLTGFPNIQQPTHTSPYSPGIPPGFSAPQGVPGNGTGYELTSAARGNSSQGFPIRSYGPESYDGQVDINAWSNNYGPRSADDADLRTGGNSRIVPTTSTLAQPTGRVVSTGWNAKPKPK</sequence>
<comment type="caution">
    <text evidence="5">The sequence shown here is derived from an EMBL/GenBank/DDBJ whole genome shotgun (WGS) entry which is preliminary data.</text>
</comment>
<keyword evidence="1" id="KW-0539">Nucleus</keyword>
<gene>
    <name evidence="5" type="ORF">B0T16DRAFT_457921</name>
</gene>
<dbReference type="Pfam" id="PF10373">
    <property type="entry name" value="EST1_DNA_bind"/>
    <property type="match status" value="1"/>
</dbReference>
<keyword evidence="1" id="KW-0866">Nonsense-mediated mRNA decay</keyword>
<evidence type="ECO:0000256" key="2">
    <source>
        <dbReference type="SAM" id="MobiDB-lite"/>
    </source>
</evidence>
<evidence type="ECO:0000313" key="5">
    <source>
        <dbReference type="EMBL" id="KAK0645936.1"/>
    </source>
</evidence>
<organism evidence="5 6">
    <name type="scientific">Cercophora newfieldiana</name>
    <dbReference type="NCBI Taxonomy" id="92897"/>
    <lineage>
        <taxon>Eukaryota</taxon>
        <taxon>Fungi</taxon>
        <taxon>Dikarya</taxon>
        <taxon>Ascomycota</taxon>
        <taxon>Pezizomycotina</taxon>
        <taxon>Sordariomycetes</taxon>
        <taxon>Sordariomycetidae</taxon>
        <taxon>Sordariales</taxon>
        <taxon>Lasiosphaeriaceae</taxon>
        <taxon>Cercophora</taxon>
    </lineage>
</organism>
<evidence type="ECO:0000313" key="6">
    <source>
        <dbReference type="Proteomes" id="UP001174936"/>
    </source>
</evidence>
<protein>
    <recommendedName>
        <fullName evidence="1">Nonsense-mediated mRNA decay factor</fullName>
    </recommendedName>
</protein>
<dbReference type="Proteomes" id="UP001174936">
    <property type="component" value="Unassembled WGS sequence"/>
</dbReference>
<dbReference type="InterPro" id="IPR019458">
    <property type="entry name" value="Est1-like_N"/>
</dbReference>
<feature type="region of interest" description="Disordered" evidence="2">
    <location>
        <begin position="1"/>
        <end position="35"/>
    </location>
</feature>
<proteinExistence type="predicted"/>
<feature type="compositionally biased region" description="Low complexity" evidence="2">
    <location>
        <begin position="1"/>
        <end position="34"/>
    </location>
</feature>
<feature type="region of interest" description="Disordered" evidence="2">
    <location>
        <begin position="1022"/>
        <end position="1063"/>
    </location>
</feature>
<feature type="region of interest" description="Disordered" evidence="2">
    <location>
        <begin position="766"/>
        <end position="797"/>
    </location>
</feature>
<dbReference type="GO" id="GO:0005634">
    <property type="term" value="C:nucleus"/>
    <property type="evidence" value="ECO:0007669"/>
    <property type="project" value="UniProtKB-SubCell"/>
</dbReference>
<dbReference type="SUPFAM" id="SSF48452">
    <property type="entry name" value="TPR-like"/>
    <property type="match status" value="1"/>
</dbReference>